<keyword evidence="1" id="KW-0436">Ligase</keyword>
<protein>
    <submittedName>
        <fullName evidence="1">Threonyl-tRNA synthetase</fullName>
    </submittedName>
</protein>
<sequence>MHWSCAWSRPASTVRFYQARLGSVQLLAKVPGAGARPVPHPALPLPPWSPGPPACLQHSVRALTEGDRPRIEKRMEAAAKEGQRFERVVVSRDEALAMFQENKFK</sequence>
<name>A0A6A0AGW2_HAELA</name>
<dbReference type="Gene3D" id="3.30.980.10">
    <property type="entry name" value="Threonyl-trna Synthetase, Chain A, domain 2"/>
    <property type="match status" value="1"/>
</dbReference>
<dbReference type="InterPro" id="IPR018163">
    <property type="entry name" value="Thr/Ala-tRNA-synth_IIc_edit"/>
</dbReference>
<dbReference type="SUPFAM" id="SSF55186">
    <property type="entry name" value="ThrRS/AlaRS common domain"/>
    <property type="match status" value="1"/>
</dbReference>
<dbReference type="GO" id="GO:0004812">
    <property type="term" value="F:aminoacyl-tRNA ligase activity"/>
    <property type="evidence" value="ECO:0007669"/>
    <property type="project" value="UniProtKB-KW"/>
</dbReference>
<gene>
    <name evidence="1" type="ORF">HaLaN_31380</name>
</gene>
<keyword evidence="2" id="KW-1185">Reference proteome</keyword>
<accession>A0A6A0AGW2</accession>
<feature type="non-terminal residue" evidence="1">
    <location>
        <position position="1"/>
    </location>
</feature>
<feature type="non-terminal residue" evidence="1">
    <location>
        <position position="105"/>
    </location>
</feature>
<dbReference type="GO" id="GO:0000166">
    <property type="term" value="F:nucleotide binding"/>
    <property type="evidence" value="ECO:0007669"/>
    <property type="project" value="InterPro"/>
</dbReference>
<keyword evidence="1" id="KW-0030">Aminoacyl-tRNA synthetase</keyword>
<dbReference type="EMBL" id="BLLF01006383">
    <property type="protein sequence ID" value="GFH32199.1"/>
    <property type="molecule type" value="Genomic_DNA"/>
</dbReference>
<reference evidence="1 2" key="1">
    <citation type="submission" date="2020-02" db="EMBL/GenBank/DDBJ databases">
        <title>Draft genome sequence of Haematococcus lacustris strain NIES-144.</title>
        <authorList>
            <person name="Morimoto D."/>
            <person name="Nakagawa S."/>
            <person name="Yoshida T."/>
            <person name="Sawayama S."/>
        </authorList>
    </citation>
    <scope>NUCLEOTIDE SEQUENCE [LARGE SCALE GENOMIC DNA]</scope>
    <source>
        <strain evidence="1 2">NIES-144</strain>
    </source>
</reference>
<dbReference type="Proteomes" id="UP000485058">
    <property type="component" value="Unassembled WGS sequence"/>
</dbReference>
<proteinExistence type="predicted"/>
<dbReference type="AlphaFoldDB" id="A0A6A0AGW2"/>
<organism evidence="1 2">
    <name type="scientific">Haematococcus lacustris</name>
    <name type="common">Green alga</name>
    <name type="synonym">Haematococcus pluvialis</name>
    <dbReference type="NCBI Taxonomy" id="44745"/>
    <lineage>
        <taxon>Eukaryota</taxon>
        <taxon>Viridiplantae</taxon>
        <taxon>Chlorophyta</taxon>
        <taxon>core chlorophytes</taxon>
        <taxon>Chlorophyceae</taxon>
        <taxon>CS clade</taxon>
        <taxon>Chlamydomonadales</taxon>
        <taxon>Haematococcaceae</taxon>
        <taxon>Haematococcus</taxon>
    </lineage>
</organism>
<comment type="caution">
    <text evidence="1">The sequence shown here is derived from an EMBL/GenBank/DDBJ whole genome shotgun (WGS) entry which is preliminary data.</text>
</comment>
<evidence type="ECO:0000313" key="1">
    <source>
        <dbReference type="EMBL" id="GFH32199.1"/>
    </source>
</evidence>
<evidence type="ECO:0000313" key="2">
    <source>
        <dbReference type="Proteomes" id="UP000485058"/>
    </source>
</evidence>